<dbReference type="OrthoDB" id="7208816at2"/>
<evidence type="ECO:0000313" key="7">
    <source>
        <dbReference type="EMBL" id="STX52688.1"/>
    </source>
</evidence>
<dbReference type="InterPro" id="IPR029058">
    <property type="entry name" value="AB_hydrolase_fold"/>
</dbReference>
<dbReference type="EMBL" id="UGOD01000001">
    <property type="protein sequence ID" value="STX52688.1"/>
    <property type="molecule type" value="Genomic_DNA"/>
</dbReference>
<reference evidence="7 8" key="1">
    <citation type="submission" date="2018-06" db="EMBL/GenBank/DDBJ databases">
        <authorList>
            <consortium name="Pathogen Informatics"/>
            <person name="Doyle S."/>
        </authorList>
    </citation>
    <scope>NUCLEOTIDE SEQUENCE [LARGE SCALE GENOMIC DNA]</scope>
    <source>
        <strain evidence="7 8">NCTC13316</strain>
    </source>
</reference>
<dbReference type="GO" id="GO:0042619">
    <property type="term" value="P:poly-hydroxybutyrate biosynthetic process"/>
    <property type="evidence" value="ECO:0007669"/>
    <property type="project" value="InterPro"/>
</dbReference>
<dbReference type="Pfam" id="PF07167">
    <property type="entry name" value="PhaC_N"/>
    <property type="match status" value="1"/>
</dbReference>
<keyword evidence="4 7" id="KW-0012">Acyltransferase</keyword>
<dbReference type="AlphaFoldDB" id="A0A378JPS9"/>
<protein>
    <submittedName>
        <fullName evidence="7">Poly-beta-hydroxybutyrate polymerase</fullName>
        <ecNumber evidence="7">2.3.1.-</ecNumber>
    </submittedName>
</protein>
<dbReference type="GO" id="GO:0016746">
    <property type="term" value="F:acyltransferase activity"/>
    <property type="evidence" value="ECO:0007669"/>
    <property type="project" value="UniProtKB-KW"/>
</dbReference>
<evidence type="ECO:0000256" key="2">
    <source>
        <dbReference type="ARBA" id="ARBA00022490"/>
    </source>
</evidence>
<evidence type="ECO:0000256" key="1">
    <source>
        <dbReference type="ARBA" id="ARBA00004496"/>
    </source>
</evidence>
<keyword evidence="8" id="KW-1185">Reference proteome</keyword>
<evidence type="ECO:0000256" key="3">
    <source>
        <dbReference type="ARBA" id="ARBA00022679"/>
    </source>
</evidence>
<dbReference type="Proteomes" id="UP000254794">
    <property type="component" value="Unassembled WGS sequence"/>
</dbReference>
<dbReference type="InterPro" id="IPR010941">
    <property type="entry name" value="PhaC_N"/>
</dbReference>
<dbReference type="PANTHER" id="PTHR36837">
    <property type="entry name" value="POLY(3-HYDROXYALKANOATE) POLYMERASE SUBUNIT PHAC"/>
    <property type="match status" value="1"/>
</dbReference>
<organism evidence="7 8">
    <name type="scientific">Legionella busanensis</name>
    <dbReference type="NCBI Taxonomy" id="190655"/>
    <lineage>
        <taxon>Bacteria</taxon>
        <taxon>Pseudomonadati</taxon>
        <taxon>Pseudomonadota</taxon>
        <taxon>Gammaproteobacteria</taxon>
        <taxon>Legionellales</taxon>
        <taxon>Legionellaceae</taxon>
        <taxon>Legionella</taxon>
    </lineage>
</organism>
<evidence type="ECO:0000259" key="6">
    <source>
        <dbReference type="Pfam" id="PF07167"/>
    </source>
</evidence>
<comment type="subcellular location">
    <subcellularLocation>
        <location evidence="1">Cytoplasm</location>
    </subcellularLocation>
</comment>
<gene>
    <name evidence="7" type="primary">phbC</name>
    <name evidence="7" type="ORF">NCTC13316_02810</name>
</gene>
<dbReference type="RefSeq" id="WP_115332219.1">
    <property type="nucleotide sequence ID" value="NZ_CAAAHP010000003.1"/>
</dbReference>
<dbReference type="InterPro" id="IPR051321">
    <property type="entry name" value="PHA/PHB_synthase"/>
</dbReference>
<dbReference type="PANTHER" id="PTHR36837:SF5">
    <property type="entry name" value="POLY-3-HYDROXYBUTYRATE SYNTHASE"/>
    <property type="match status" value="1"/>
</dbReference>
<evidence type="ECO:0000313" key="8">
    <source>
        <dbReference type="Proteomes" id="UP000254794"/>
    </source>
</evidence>
<dbReference type="SUPFAM" id="SSF53474">
    <property type="entry name" value="alpha/beta-Hydrolases"/>
    <property type="match status" value="1"/>
</dbReference>
<dbReference type="GO" id="GO:0005737">
    <property type="term" value="C:cytoplasm"/>
    <property type="evidence" value="ECO:0007669"/>
    <property type="project" value="UniProtKB-SubCell"/>
</dbReference>
<dbReference type="EC" id="2.3.1.-" evidence="7"/>
<proteinExistence type="predicted"/>
<feature type="domain" description="AB hydrolase-1" evidence="5">
    <location>
        <begin position="266"/>
        <end position="507"/>
    </location>
</feature>
<keyword evidence="3 7" id="KW-0808">Transferase</keyword>
<name>A0A378JPS9_9GAMM</name>
<dbReference type="Gene3D" id="3.40.50.1820">
    <property type="entry name" value="alpha/beta hydrolase"/>
    <property type="match status" value="1"/>
</dbReference>
<keyword evidence="2" id="KW-0963">Cytoplasm</keyword>
<dbReference type="Pfam" id="PF00561">
    <property type="entry name" value="Abhydrolase_1"/>
    <property type="match status" value="1"/>
</dbReference>
<sequence>MTADTELSQLMQSVAEKSLQMLESFRNQPPQLPLWINRFIDLTKDFQALMATFFKNPEKIWQYQIAYWQDAMSLAQDQFTCWLEGKSMPIEDKRFSGDEWVNNPFFNLLSQQYLLASEHFNTLLERLDYGDKRLAKRVQFFSRQYLDALSPANFIHTNPQLMAETIQSHGKNLLRGLQNLLTDMESGSARLIIKMTDMDAFKIGKNLATTPGKVIFRNEMMELIQYTPRTEKTYTIPLMMIPPWINKYYILDLSENNSLIGWLVKQGITVFVISWVNPDATFAKKGLYSYLSEGPMTAIEVIKEQLQVNKVNTLGFCIGGTLLACLLAYSKAHNKKSIRSATFLASMIDFSDPGDISVFIDEHQIRHLEEQMKLKGYLDGRFMASTFNSLRANDLVWSFFIKNYLQGQNPVPFDILYWNADATNMPAKMHSQYLRWMYLHNNLIKPGKIKLNHTPLDVNKIDVPTYFISTKKDHIAPWQTTYVGFQAMKGEKQFLLGGSGHIAGIINPPCAKKYDYYVNPATDLSADEWFNSATKYTGSWWPTWFKWLKKKSGPLKLAPKFSELPYKPLIAAPGKYVFQTTSRPEADVEKEKEITES</sequence>
<dbReference type="InterPro" id="IPR000073">
    <property type="entry name" value="AB_hydrolase_1"/>
</dbReference>
<evidence type="ECO:0000259" key="5">
    <source>
        <dbReference type="Pfam" id="PF00561"/>
    </source>
</evidence>
<evidence type="ECO:0000256" key="4">
    <source>
        <dbReference type="ARBA" id="ARBA00023315"/>
    </source>
</evidence>
<accession>A0A378JPS9</accession>
<feature type="domain" description="Poly-beta-hydroxybutyrate polymerase N-terminal" evidence="6">
    <location>
        <begin position="91"/>
        <end position="263"/>
    </location>
</feature>
<dbReference type="NCBIfam" id="TIGR01838">
    <property type="entry name" value="PHA_synth_I"/>
    <property type="match status" value="1"/>
</dbReference>
<dbReference type="InterPro" id="IPR010963">
    <property type="entry name" value="PHA_synth_I"/>
</dbReference>